<feature type="compositionally biased region" description="Low complexity" evidence="3">
    <location>
        <begin position="208"/>
        <end position="224"/>
    </location>
</feature>
<reference evidence="5 6" key="1">
    <citation type="submission" date="2018-05" db="EMBL/GenBank/DDBJ databases">
        <title>A metagenomic window into the 2 km-deep terrestrial subsurface aquifer revealed taxonomically and functionally diverse microbial community comprising novel uncultured bacterial lineages.</title>
        <authorList>
            <person name="Kadnikov V.V."/>
            <person name="Mardanov A.V."/>
            <person name="Beletsky A.V."/>
            <person name="Banks D."/>
            <person name="Pimenov N.V."/>
            <person name="Frank Y.A."/>
            <person name="Karnachuk O.V."/>
            <person name="Ravin N.V."/>
        </authorList>
    </citation>
    <scope>NUCLEOTIDE SEQUENCE [LARGE SCALE GENOMIC DNA]</scope>
    <source>
        <strain evidence="5">BY5</strain>
    </source>
</reference>
<feature type="compositionally biased region" description="Low complexity" evidence="3">
    <location>
        <begin position="162"/>
        <end position="176"/>
    </location>
</feature>
<organism evidence="5 6">
    <name type="scientific">Candidatus Ozemobacter sibiricus</name>
    <dbReference type="NCBI Taxonomy" id="2268124"/>
    <lineage>
        <taxon>Bacteria</taxon>
        <taxon>Candidatus Ozemobacteria</taxon>
        <taxon>Candidatus Ozemobacterales</taxon>
        <taxon>Candidatus Ozemobacteraceae</taxon>
        <taxon>Candidatus Ozemobacter</taxon>
    </lineage>
</organism>
<dbReference type="InterPro" id="IPR011042">
    <property type="entry name" value="6-blade_b-propeller_TolB-like"/>
</dbReference>
<gene>
    <name evidence="5" type="ORF">OZSIB_0259</name>
</gene>
<keyword evidence="4" id="KW-0732">Signal</keyword>
<feature type="compositionally biased region" description="Low complexity" evidence="3">
    <location>
        <begin position="519"/>
        <end position="531"/>
    </location>
</feature>
<keyword evidence="1" id="KW-0677">Repeat</keyword>
<dbReference type="PROSITE" id="PS51125">
    <property type="entry name" value="NHL"/>
    <property type="match status" value="1"/>
</dbReference>
<sequence>MHRLWTMTLLAVVGGCALAAAAPLFDYSGIFPADRTNEATITHFLLLDKPKRLAFRVVNPAGQPLPEVRVVEVTSSSDRSVSHSSAAGLTQVELVAPGIYEIKVGTTAPPGKEVAFRLEVTDAGPVAAAPATASGPGASTGTSSPAMVSIPGPAGGLGSGAPGPATASPAPSAMPGAEPPPALNLPPAWGAQGPSTQAAPLSSPSETVGIPVPGSAVPVSGPASEARPSSDPIAATASGTVNPAAGTPPTPAPTDSGGWGAQLLSPAGGGFANPFKPVEVRFDREIPAGVRLEDLVQVFHLDAAGRERPVAGSLVPSGPMGIRFIPTTYVRGAVFQVRVFDPVQRRQIGAFRFQTLPELLLKTEPAGDALRLQLSWPEIKDLLPAQEGQVVQLGDVIIRIQGKQEAPFEFTVTPDLPPFGNKDGIGFQGQPFQFVLTVPRARLPQTTPFEVLVLARITDVPQPLEVLRTTVSDLPGSEEALADVPADEDEAKPSPATPTVGAPLAAAATAPASLPPAAPLATSAASPGTPATVPPPPPPPEPIVLKPVVPMADPGPRATLEKAGSFKVGEGGPNDFMAWPRGLDWGPDGSLWVTDSQNRRVYRFTEEGRLMKAFGQKGRGPGMLGLPIDLVVTREEVFVTDTAAHAVHVFSTEGEFRRTIGTWGTRPGEIDLPHGLFIASDQLVLADRGNARIMRFGLDGTYRGAFGTRGEIPGALNHPIAVQGTSAELFVLEDKGRLQRFSWAGKFLGAVPVTIREPGHMRLDPWGCLWIADSGANRVVRLDARGNVLLALEAGEGARPWVPTAVAIRTDGLVAVADGEGKLIRLYRLKAP</sequence>
<accession>A0A367ZLZ6</accession>
<feature type="compositionally biased region" description="Low complexity" evidence="3">
    <location>
        <begin position="129"/>
        <end position="146"/>
    </location>
</feature>
<evidence type="ECO:0000256" key="3">
    <source>
        <dbReference type="SAM" id="MobiDB-lite"/>
    </source>
</evidence>
<dbReference type="SUPFAM" id="SSF101898">
    <property type="entry name" value="NHL repeat"/>
    <property type="match status" value="1"/>
</dbReference>
<dbReference type="EMBL" id="QOQW01000015">
    <property type="protein sequence ID" value="RCK79145.1"/>
    <property type="molecule type" value="Genomic_DNA"/>
</dbReference>
<proteinExistence type="predicted"/>
<feature type="signal peptide" evidence="4">
    <location>
        <begin position="1"/>
        <end position="19"/>
    </location>
</feature>
<dbReference type="InterPro" id="IPR001258">
    <property type="entry name" value="NHL_repeat"/>
</dbReference>
<dbReference type="Gene3D" id="2.120.10.30">
    <property type="entry name" value="TolB, C-terminal domain"/>
    <property type="match status" value="2"/>
</dbReference>
<feature type="compositionally biased region" description="Pro residues" evidence="3">
    <location>
        <begin position="532"/>
        <end position="542"/>
    </location>
</feature>
<feature type="region of interest" description="Disordered" evidence="3">
    <location>
        <begin position="515"/>
        <end position="547"/>
    </location>
</feature>
<dbReference type="PANTHER" id="PTHR24104">
    <property type="entry name" value="E3 UBIQUITIN-PROTEIN LIGASE NHLRC1-RELATED"/>
    <property type="match status" value="1"/>
</dbReference>
<protein>
    <submittedName>
        <fullName evidence="5">Cell surface protein</fullName>
    </submittedName>
</protein>
<dbReference type="CDD" id="cd05819">
    <property type="entry name" value="NHL"/>
    <property type="match status" value="1"/>
</dbReference>
<dbReference type="Proteomes" id="UP000252355">
    <property type="component" value="Unassembled WGS sequence"/>
</dbReference>
<feature type="region of interest" description="Disordered" evidence="3">
    <location>
        <begin position="129"/>
        <end position="265"/>
    </location>
</feature>
<evidence type="ECO:0000256" key="2">
    <source>
        <dbReference type="PROSITE-ProRule" id="PRU00504"/>
    </source>
</evidence>
<evidence type="ECO:0000256" key="4">
    <source>
        <dbReference type="SAM" id="SignalP"/>
    </source>
</evidence>
<comment type="caution">
    <text evidence="5">The sequence shown here is derived from an EMBL/GenBank/DDBJ whole genome shotgun (WGS) entry which is preliminary data.</text>
</comment>
<dbReference type="InterPro" id="IPR050952">
    <property type="entry name" value="TRIM-NHL_E3_ligases"/>
</dbReference>
<dbReference type="Pfam" id="PF17170">
    <property type="entry name" value="DUF5128"/>
    <property type="match status" value="1"/>
</dbReference>
<evidence type="ECO:0000313" key="5">
    <source>
        <dbReference type="EMBL" id="RCK79145.1"/>
    </source>
</evidence>
<feature type="compositionally biased region" description="Polar residues" evidence="3">
    <location>
        <begin position="193"/>
        <end position="206"/>
    </location>
</feature>
<name>A0A367ZLZ6_9BACT</name>
<dbReference type="PROSITE" id="PS51257">
    <property type="entry name" value="PROKAR_LIPOPROTEIN"/>
    <property type="match status" value="1"/>
</dbReference>
<evidence type="ECO:0000313" key="6">
    <source>
        <dbReference type="Proteomes" id="UP000252355"/>
    </source>
</evidence>
<dbReference type="AlphaFoldDB" id="A0A367ZLZ6"/>
<evidence type="ECO:0000256" key="1">
    <source>
        <dbReference type="ARBA" id="ARBA00022737"/>
    </source>
</evidence>
<feature type="repeat" description="NHL" evidence="2">
    <location>
        <begin position="611"/>
        <end position="653"/>
    </location>
</feature>
<feature type="chain" id="PRO_5016843927" evidence="4">
    <location>
        <begin position="20"/>
        <end position="832"/>
    </location>
</feature>